<dbReference type="PANTHER" id="PTHR14859">
    <property type="entry name" value="CALCOFLUOR WHITE HYPERSENSITIVE PROTEIN PRECURSOR"/>
    <property type="match status" value="1"/>
</dbReference>
<dbReference type="GO" id="GO:0004519">
    <property type="term" value="F:endonuclease activity"/>
    <property type="evidence" value="ECO:0007669"/>
    <property type="project" value="UniProtKB-KW"/>
</dbReference>
<reference evidence="2" key="2">
    <citation type="journal article" date="2021" name="PeerJ">
        <title>Extensive microbial diversity within the chicken gut microbiome revealed by metagenomics and culture.</title>
        <authorList>
            <person name="Gilroy R."/>
            <person name="Ravi A."/>
            <person name="Getino M."/>
            <person name="Pursley I."/>
            <person name="Horton D.L."/>
            <person name="Alikhan N.F."/>
            <person name="Baker D."/>
            <person name="Gharbi K."/>
            <person name="Hall N."/>
            <person name="Watson M."/>
            <person name="Adriaenssens E.M."/>
            <person name="Foster-Nyarko E."/>
            <person name="Jarju S."/>
            <person name="Secka A."/>
            <person name="Antonio M."/>
            <person name="Oren A."/>
            <person name="Chaudhuri R.R."/>
            <person name="La Ragione R."/>
            <person name="Hildebrand F."/>
            <person name="Pallen M.J."/>
        </authorList>
    </citation>
    <scope>NUCLEOTIDE SEQUENCE</scope>
    <source>
        <strain evidence="2">F6-4510</strain>
    </source>
</reference>
<feature type="domain" description="Endonuclease/exonuclease/phosphatase" evidence="1">
    <location>
        <begin position="1"/>
        <end position="266"/>
    </location>
</feature>
<evidence type="ECO:0000259" key="1">
    <source>
        <dbReference type="Pfam" id="PF03372"/>
    </source>
</evidence>
<dbReference type="PANTHER" id="PTHR14859:SF16">
    <property type="entry name" value="ENDONUCLEASE_EXONUCLEASE_PHOSPHATASE DOMAIN-CONTAINING PROTEIN"/>
    <property type="match status" value="1"/>
</dbReference>
<dbReference type="InterPro" id="IPR005135">
    <property type="entry name" value="Endo/exonuclease/phosphatase"/>
</dbReference>
<dbReference type="SUPFAM" id="SSF56219">
    <property type="entry name" value="DNase I-like"/>
    <property type="match status" value="1"/>
</dbReference>
<dbReference type="InterPro" id="IPR036691">
    <property type="entry name" value="Endo/exonu/phosph_ase_sf"/>
</dbReference>
<accession>A0A9D9H426</accession>
<keyword evidence="2" id="KW-0540">Nuclease</keyword>
<reference evidence="2" key="1">
    <citation type="submission" date="2020-10" db="EMBL/GenBank/DDBJ databases">
        <authorList>
            <person name="Gilroy R."/>
        </authorList>
    </citation>
    <scope>NUCLEOTIDE SEQUENCE</scope>
    <source>
        <strain evidence="2">F6-4510</strain>
    </source>
</reference>
<organism evidence="2 3">
    <name type="scientific">Candidatus Fimicola merdigallinarum</name>
    <dbReference type="NCBI Taxonomy" id="2840819"/>
    <lineage>
        <taxon>Bacteria</taxon>
        <taxon>Bacillati</taxon>
        <taxon>Bacillota</taxon>
        <taxon>Clostridia</taxon>
        <taxon>Lachnospirales</taxon>
        <taxon>Lachnospiraceae</taxon>
        <taxon>Lachnospiraceae incertae sedis</taxon>
        <taxon>Candidatus Fimicola</taxon>
    </lineage>
</organism>
<name>A0A9D9H426_9FIRM</name>
<dbReference type="GO" id="GO:0016020">
    <property type="term" value="C:membrane"/>
    <property type="evidence" value="ECO:0007669"/>
    <property type="project" value="GOC"/>
</dbReference>
<evidence type="ECO:0000313" key="3">
    <source>
        <dbReference type="Proteomes" id="UP000823611"/>
    </source>
</evidence>
<dbReference type="Gene3D" id="3.60.10.10">
    <property type="entry name" value="Endonuclease/exonuclease/phosphatase"/>
    <property type="match status" value="1"/>
</dbReference>
<keyword evidence="2" id="KW-0378">Hydrolase</keyword>
<keyword evidence="2" id="KW-0255">Endonuclease</keyword>
<dbReference type="AlphaFoldDB" id="A0A9D9H426"/>
<dbReference type="CDD" id="cd09079">
    <property type="entry name" value="RgfB-like"/>
    <property type="match status" value="1"/>
</dbReference>
<dbReference type="GO" id="GO:0006506">
    <property type="term" value="P:GPI anchor biosynthetic process"/>
    <property type="evidence" value="ECO:0007669"/>
    <property type="project" value="TreeGrafter"/>
</dbReference>
<dbReference type="Proteomes" id="UP000823611">
    <property type="component" value="Unassembled WGS sequence"/>
</dbReference>
<dbReference type="Pfam" id="PF03372">
    <property type="entry name" value="Exo_endo_phos"/>
    <property type="match status" value="1"/>
</dbReference>
<comment type="caution">
    <text evidence="2">The sequence shown here is derived from an EMBL/GenBank/DDBJ whole genome shotgun (WGS) entry which is preliminary data.</text>
</comment>
<dbReference type="InterPro" id="IPR051916">
    <property type="entry name" value="GPI-anchor_lipid_remodeler"/>
</dbReference>
<gene>
    <name evidence="2" type="ORF">IAC55_01835</name>
</gene>
<proteinExistence type="predicted"/>
<protein>
    <submittedName>
        <fullName evidence="2">Endonuclease/exonuclease/phosphatase family protein</fullName>
    </submittedName>
</protein>
<sequence>MTLNTHSIMEENYEEKLEKFVEVIAELKPDVFVLQESNQRIDSEIVDKSELFGCIKVDTPIKRDNNAFNVARLLKEKGLNYNWYWQSAKKGFDILDEGLAVFTTHPVCDVEYFYMSNVRDYENWKTRIAVGLTINVDGEKKSFYSVHFGWWNDEEENFKIQFENIQRHFENRKNEIIYLMGDFNSPANTRNEGYDYALSKGWYDMYQLAESKDNGITVAEKIDGWRDKTVDENGMRIDYIFSNKPNKFKYHNVIFNGKNYAIVSDHFGIVAEE</sequence>
<dbReference type="EMBL" id="JADIMX010000035">
    <property type="protein sequence ID" value="MBO8434048.1"/>
    <property type="molecule type" value="Genomic_DNA"/>
</dbReference>
<evidence type="ECO:0000313" key="2">
    <source>
        <dbReference type="EMBL" id="MBO8434048.1"/>
    </source>
</evidence>